<feature type="compositionally biased region" description="Basic and acidic residues" evidence="8">
    <location>
        <begin position="158"/>
        <end position="170"/>
    </location>
</feature>
<feature type="compositionally biased region" description="Basic and acidic residues" evidence="8">
    <location>
        <begin position="291"/>
        <end position="319"/>
    </location>
</feature>
<protein>
    <submittedName>
        <fullName evidence="11">Targeting protein for Xklp2-like</fullName>
    </submittedName>
</protein>
<evidence type="ECO:0000313" key="12">
    <source>
        <dbReference type="Proteomes" id="UP000230750"/>
    </source>
</evidence>
<feature type="region of interest" description="Disordered" evidence="8">
    <location>
        <begin position="585"/>
        <end position="624"/>
    </location>
</feature>
<feature type="compositionally biased region" description="Basic residues" evidence="8">
    <location>
        <begin position="180"/>
        <end position="200"/>
    </location>
</feature>
<comment type="caution">
    <text evidence="11">The sequence shown here is derived from an EMBL/GenBank/DDBJ whole genome shotgun (WGS) entry which is preliminary data.</text>
</comment>
<feature type="compositionally biased region" description="Basic residues" evidence="8">
    <location>
        <begin position="320"/>
        <end position="333"/>
    </location>
</feature>
<keyword evidence="5" id="KW-0206">Cytoskeleton</keyword>
<evidence type="ECO:0000256" key="7">
    <source>
        <dbReference type="SAM" id="Coils"/>
    </source>
</evidence>
<feature type="region of interest" description="Disordered" evidence="8">
    <location>
        <begin position="684"/>
        <end position="704"/>
    </location>
</feature>
<feature type="region of interest" description="Disordered" evidence="8">
    <location>
        <begin position="758"/>
        <end position="780"/>
    </location>
</feature>
<feature type="domain" description="TPX2 central" evidence="10">
    <location>
        <begin position="457"/>
        <end position="506"/>
    </location>
</feature>
<proteinExistence type="inferred from homology"/>
<dbReference type="OrthoDB" id="1684416at2759"/>
<evidence type="ECO:0000259" key="10">
    <source>
        <dbReference type="Pfam" id="PF12214"/>
    </source>
</evidence>
<organism evidence="11 12">
    <name type="scientific">Stichopus japonicus</name>
    <name type="common">Sea cucumber</name>
    <dbReference type="NCBI Taxonomy" id="307972"/>
    <lineage>
        <taxon>Eukaryota</taxon>
        <taxon>Metazoa</taxon>
        <taxon>Echinodermata</taxon>
        <taxon>Eleutherozoa</taxon>
        <taxon>Echinozoa</taxon>
        <taxon>Holothuroidea</taxon>
        <taxon>Aspidochirotacea</taxon>
        <taxon>Aspidochirotida</taxon>
        <taxon>Stichopodidae</taxon>
        <taxon>Apostichopus</taxon>
    </lineage>
</organism>
<evidence type="ECO:0000256" key="8">
    <source>
        <dbReference type="SAM" id="MobiDB-lite"/>
    </source>
</evidence>
<evidence type="ECO:0000256" key="2">
    <source>
        <dbReference type="ARBA" id="ARBA00004186"/>
    </source>
</evidence>
<reference evidence="11 12" key="1">
    <citation type="journal article" date="2017" name="PLoS Biol.">
        <title>The sea cucumber genome provides insights into morphological evolution and visceral regeneration.</title>
        <authorList>
            <person name="Zhang X."/>
            <person name="Sun L."/>
            <person name="Yuan J."/>
            <person name="Sun Y."/>
            <person name="Gao Y."/>
            <person name="Zhang L."/>
            <person name="Li S."/>
            <person name="Dai H."/>
            <person name="Hamel J.F."/>
            <person name="Liu C."/>
            <person name="Yu Y."/>
            <person name="Liu S."/>
            <person name="Lin W."/>
            <person name="Guo K."/>
            <person name="Jin S."/>
            <person name="Xu P."/>
            <person name="Storey K.B."/>
            <person name="Huan P."/>
            <person name="Zhang T."/>
            <person name="Zhou Y."/>
            <person name="Zhang J."/>
            <person name="Lin C."/>
            <person name="Li X."/>
            <person name="Xing L."/>
            <person name="Huo D."/>
            <person name="Sun M."/>
            <person name="Wang L."/>
            <person name="Mercier A."/>
            <person name="Li F."/>
            <person name="Yang H."/>
            <person name="Xiang J."/>
        </authorList>
    </citation>
    <scope>NUCLEOTIDE SEQUENCE [LARGE SCALE GENOMIC DNA]</scope>
    <source>
        <strain evidence="11">Shaxun</strain>
        <tissue evidence="11">Muscle</tissue>
    </source>
</reference>
<feature type="domain" description="TPX2 central" evidence="10">
    <location>
        <begin position="399"/>
        <end position="455"/>
    </location>
</feature>
<sequence>MEENPQSKPDDSKYEFDCPQFVDFADLGDDDNADEWFENHDEDDEQVNFFTDSGAATDTRALKWSATDEGDTTQEDEHPVSSSESDAIVPERKEEADTAEDGGHPVSPTTVAPVRQEERDTSEEEVRPAPSKDSEAMTETTQEPETSGEELASNVKPGNEKPAKSEHETSVESAADCKPAKKKQPTPSKTLRRSMRKRKPSNLVTSWDHVKHPVTVHYNDGTSAKASSGNVAHKSLVNGSNLKTTEQMEMERIEEAKKALEKSRQMSQHSLQMVRASRSYTPTKSIQPPTKPHEFRFKTDNRLKFTKEQEREKEELEKQRKARKRSKATRRPVIKAPLLTATRKRVTDTHAQGPPVKAVKTVALQLREFQNKTPDRFHSKPINEQNKGPCPPKSHKLGLTIPHSPALTTLGRKRPITVISAAEQEEKELEEIKKYKFKANPVDSRIYSTSSSNTSMRSSSSKDSKEEQEEKFEFHARPIPAKMLEGVTGVGKAKQIPVTCPKSPAFALKNRIRPKEPEPPKEEEVDHMIKARPLPHLGVPFKPNLHHKTTTPAPFSFADRDRETQAKKEAKVQEIYKQEQEARIFHAQPLPDQKEQVGIPVKKSKPTTKPAPFNLEGENNGAKRAEKWAEELEKELQEQKKRCSSFRARPANVLYQEPFKPDKTNKPLTVEEYETWQDSLFTPPDISDFQLNTERRAEDREDFDRKRYEMESQKMAVLEQQRQLEEEEEQKNIAKLRSELVHKAQPIHRFKGVCVQPSDKPLTMAESPRFSDRRRSKMDM</sequence>
<gene>
    <name evidence="11" type="ORF">BSL78_14751</name>
</gene>
<evidence type="ECO:0000256" key="5">
    <source>
        <dbReference type="ARBA" id="ARBA00023212"/>
    </source>
</evidence>
<comment type="subcellular location">
    <subcellularLocation>
        <location evidence="2">Cytoplasm</location>
        <location evidence="2">Cytoskeleton</location>
        <location evidence="2">Spindle</location>
    </subcellularLocation>
    <subcellularLocation>
        <location evidence="1">Nucleus</location>
    </subcellularLocation>
</comment>
<feature type="compositionally biased region" description="Basic and acidic residues" evidence="8">
    <location>
        <begin position="115"/>
        <end position="135"/>
    </location>
</feature>
<evidence type="ECO:0000256" key="1">
    <source>
        <dbReference type="ARBA" id="ARBA00004123"/>
    </source>
</evidence>
<feature type="compositionally biased region" description="Basic and acidic residues" evidence="8">
    <location>
        <begin position="249"/>
        <end position="264"/>
    </location>
</feature>
<feature type="compositionally biased region" description="Acidic residues" evidence="8">
    <location>
        <begin position="26"/>
        <end position="46"/>
    </location>
</feature>
<evidence type="ECO:0000256" key="4">
    <source>
        <dbReference type="ARBA" id="ARBA00022490"/>
    </source>
</evidence>
<feature type="compositionally biased region" description="Polar residues" evidence="8">
    <location>
        <begin position="220"/>
        <end position="230"/>
    </location>
</feature>
<feature type="compositionally biased region" description="Polar residues" evidence="8">
    <location>
        <begin position="237"/>
        <end position="247"/>
    </location>
</feature>
<feature type="coiled-coil region" evidence="7">
    <location>
        <begin position="708"/>
        <end position="737"/>
    </location>
</feature>
<name>A0A2G8KK53_STIJA</name>
<dbReference type="InterPro" id="IPR027330">
    <property type="entry name" value="TPX2_central_dom"/>
</dbReference>
<feature type="region of interest" description="Disordered" evidence="8">
    <location>
        <begin position="443"/>
        <end position="477"/>
    </location>
</feature>
<feature type="region of interest" description="Disordered" evidence="8">
    <location>
        <begin position="370"/>
        <end position="408"/>
    </location>
</feature>
<dbReference type="Proteomes" id="UP000230750">
    <property type="component" value="Unassembled WGS sequence"/>
</dbReference>
<keyword evidence="4" id="KW-0963">Cytoplasm</keyword>
<evidence type="ECO:0000259" key="9">
    <source>
        <dbReference type="Pfam" id="PF06886"/>
    </source>
</evidence>
<dbReference type="PANTHER" id="PTHR14326:SF44">
    <property type="entry name" value="TARGETING PROTEIN FOR XKLP2"/>
    <property type="match status" value="1"/>
</dbReference>
<dbReference type="GO" id="GO:0060236">
    <property type="term" value="P:regulation of mitotic spindle organization"/>
    <property type="evidence" value="ECO:0007669"/>
    <property type="project" value="InterPro"/>
</dbReference>
<feature type="region of interest" description="Disordered" evidence="8">
    <location>
        <begin position="534"/>
        <end position="571"/>
    </location>
</feature>
<feature type="compositionally biased region" description="Basic and acidic residues" evidence="8">
    <location>
        <begin position="769"/>
        <end position="780"/>
    </location>
</feature>
<feature type="compositionally biased region" description="Basic and acidic residues" evidence="8">
    <location>
        <begin position="558"/>
        <end position="571"/>
    </location>
</feature>
<evidence type="ECO:0000256" key="6">
    <source>
        <dbReference type="ARBA" id="ARBA00023242"/>
    </source>
</evidence>
<dbReference type="GO" id="GO:0005874">
    <property type="term" value="C:microtubule"/>
    <property type="evidence" value="ECO:0007669"/>
    <property type="project" value="InterPro"/>
</dbReference>
<feature type="region of interest" description="Disordered" evidence="8">
    <location>
        <begin position="25"/>
        <end position="357"/>
    </location>
</feature>
<keyword evidence="7" id="KW-0175">Coiled coil</keyword>
<dbReference type="InterPro" id="IPR027329">
    <property type="entry name" value="TPX2_C"/>
</dbReference>
<evidence type="ECO:0000313" key="11">
    <source>
        <dbReference type="EMBL" id="PIK48391.1"/>
    </source>
</evidence>
<dbReference type="GO" id="GO:0005819">
    <property type="term" value="C:spindle"/>
    <property type="evidence" value="ECO:0007669"/>
    <property type="project" value="UniProtKB-SubCell"/>
</dbReference>
<keyword evidence="12" id="KW-1185">Reference proteome</keyword>
<dbReference type="PANTHER" id="PTHR14326">
    <property type="entry name" value="TARGETING PROTEIN FOR XKLP2"/>
    <property type="match status" value="1"/>
</dbReference>
<keyword evidence="6" id="KW-0539">Nucleus</keyword>
<accession>A0A2G8KK53</accession>
<feature type="compositionally biased region" description="Polar residues" evidence="8">
    <location>
        <begin position="278"/>
        <end position="288"/>
    </location>
</feature>
<feature type="domain" description="TPX2 C-terminal" evidence="9">
    <location>
        <begin position="689"/>
        <end position="763"/>
    </location>
</feature>
<dbReference type="GO" id="GO:0005634">
    <property type="term" value="C:nucleus"/>
    <property type="evidence" value="ECO:0007669"/>
    <property type="project" value="UniProtKB-SubCell"/>
</dbReference>
<feature type="compositionally biased region" description="Low complexity" evidence="8">
    <location>
        <begin position="443"/>
        <end position="459"/>
    </location>
</feature>
<dbReference type="InterPro" id="IPR009675">
    <property type="entry name" value="TPX2_fam"/>
</dbReference>
<dbReference type="EMBL" id="MRZV01000525">
    <property type="protein sequence ID" value="PIK48391.1"/>
    <property type="molecule type" value="Genomic_DNA"/>
</dbReference>
<comment type="similarity">
    <text evidence="3">Belongs to the TPX2 family.</text>
</comment>
<dbReference type="AlphaFoldDB" id="A0A2G8KK53"/>
<feature type="compositionally biased region" description="Basic and acidic residues" evidence="8">
    <location>
        <begin position="693"/>
        <end position="704"/>
    </location>
</feature>
<evidence type="ECO:0000256" key="3">
    <source>
        <dbReference type="ARBA" id="ARBA00005885"/>
    </source>
</evidence>
<dbReference type="STRING" id="307972.A0A2G8KK53"/>
<dbReference type="Pfam" id="PF06886">
    <property type="entry name" value="TPX2"/>
    <property type="match status" value="1"/>
</dbReference>
<dbReference type="Pfam" id="PF12214">
    <property type="entry name" value="TPX2_importin"/>
    <property type="match status" value="2"/>
</dbReference>